<dbReference type="GO" id="GO:0008757">
    <property type="term" value="F:S-adenosylmethionine-dependent methyltransferase activity"/>
    <property type="evidence" value="ECO:0007669"/>
    <property type="project" value="InterPro"/>
</dbReference>
<evidence type="ECO:0000256" key="3">
    <source>
        <dbReference type="ARBA" id="ARBA00022679"/>
    </source>
</evidence>
<comment type="caution">
    <text evidence="5">The sequence shown here is derived from an EMBL/GenBank/DDBJ whole genome shotgun (WGS) entry which is preliminary data.</text>
</comment>
<dbReference type="Pfam" id="PF08241">
    <property type="entry name" value="Methyltransf_11"/>
    <property type="match status" value="1"/>
</dbReference>
<evidence type="ECO:0000259" key="4">
    <source>
        <dbReference type="Pfam" id="PF08241"/>
    </source>
</evidence>
<keyword evidence="2" id="KW-0489">Methyltransferase</keyword>
<dbReference type="InterPro" id="IPR051052">
    <property type="entry name" value="Diverse_substrate_MTase"/>
</dbReference>
<protein>
    <recommendedName>
        <fullName evidence="4">Methyltransferase type 11 domain-containing protein</fullName>
    </recommendedName>
</protein>
<dbReference type="SUPFAM" id="SSF53335">
    <property type="entry name" value="S-adenosyl-L-methionine-dependent methyltransferases"/>
    <property type="match status" value="1"/>
</dbReference>
<dbReference type="CDD" id="cd02440">
    <property type="entry name" value="AdoMet_MTases"/>
    <property type="match status" value="1"/>
</dbReference>
<dbReference type="Gene3D" id="3.40.50.150">
    <property type="entry name" value="Vaccinia Virus protein VP39"/>
    <property type="match status" value="1"/>
</dbReference>
<dbReference type="AlphaFoldDB" id="X1DI74"/>
<dbReference type="PANTHER" id="PTHR44942">
    <property type="entry name" value="METHYLTRANSF_11 DOMAIN-CONTAINING PROTEIN"/>
    <property type="match status" value="1"/>
</dbReference>
<dbReference type="PANTHER" id="PTHR44942:SF4">
    <property type="entry name" value="METHYLTRANSFERASE TYPE 11 DOMAIN-CONTAINING PROTEIN"/>
    <property type="match status" value="1"/>
</dbReference>
<evidence type="ECO:0000256" key="2">
    <source>
        <dbReference type="ARBA" id="ARBA00022603"/>
    </source>
</evidence>
<accession>X1DI74</accession>
<dbReference type="GO" id="GO:0032259">
    <property type="term" value="P:methylation"/>
    <property type="evidence" value="ECO:0007669"/>
    <property type="project" value="UniProtKB-KW"/>
</dbReference>
<keyword evidence="3" id="KW-0808">Transferase</keyword>
<evidence type="ECO:0000256" key="1">
    <source>
        <dbReference type="ARBA" id="ARBA00008361"/>
    </source>
</evidence>
<dbReference type="EMBL" id="BART01032160">
    <property type="protein sequence ID" value="GAH07960.1"/>
    <property type="molecule type" value="Genomic_DNA"/>
</dbReference>
<evidence type="ECO:0000313" key="5">
    <source>
        <dbReference type="EMBL" id="GAH07960.1"/>
    </source>
</evidence>
<dbReference type="InterPro" id="IPR029063">
    <property type="entry name" value="SAM-dependent_MTases_sf"/>
</dbReference>
<gene>
    <name evidence="5" type="ORF">S01H4_55669</name>
</gene>
<comment type="similarity">
    <text evidence="1">Belongs to the methyltransferase superfamily.</text>
</comment>
<reference evidence="5" key="1">
    <citation type="journal article" date="2014" name="Front. Microbiol.">
        <title>High frequency of phylogenetically diverse reductive dehalogenase-homologous genes in deep subseafloor sedimentary metagenomes.</title>
        <authorList>
            <person name="Kawai M."/>
            <person name="Futagami T."/>
            <person name="Toyoda A."/>
            <person name="Takaki Y."/>
            <person name="Nishi S."/>
            <person name="Hori S."/>
            <person name="Arai W."/>
            <person name="Tsubouchi T."/>
            <person name="Morono Y."/>
            <person name="Uchiyama I."/>
            <person name="Ito T."/>
            <person name="Fujiyama A."/>
            <person name="Inagaki F."/>
            <person name="Takami H."/>
        </authorList>
    </citation>
    <scope>NUCLEOTIDE SEQUENCE</scope>
    <source>
        <strain evidence="5">Expedition CK06-06</strain>
    </source>
</reference>
<sequence length="187" mass="22368">MLRVNREYLRTKRKHNYNLIKSSAEQIPLANNSLDCVFAFNAIHHFDVVAFLTEAARIVKPGARIFIYTRFRAQNAKNIWGMYFPSFLQKENRLYELDELELVIKQTDGIVLETVNEFRFKRKASLQELIRRARFKHYSTFSLYENAEFEQALKIFENNVSTRFIDLHNITWFDEYAMLMVRTKPQL</sequence>
<proteinExistence type="inferred from homology"/>
<name>X1DI74_9ZZZZ</name>
<dbReference type="InterPro" id="IPR013216">
    <property type="entry name" value="Methyltransf_11"/>
</dbReference>
<organism evidence="5">
    <name type="scientific">marine sediment metagenome</name>
    <dbReference type="NCBI Taxonomy" id="412755"/>
    <lineage>
        <taxon>unclassified sequences</taxon>
        <taxon>metagenomes</taxon>
        <taxon>ecological metagenomes</taxon>
    </lineage>
</organism>
<feature type="domain" description="Methyltransferase type 11" evidence="4">
    <location>
        <begin position="11"/>
        <end position="67"/>
    </location>
</feature>